<dbReference type="AlphaFoldDB" id="A0A843V057"/>
<feature type="compositionally biased region" description="Basic and acidic residues" evidence="1">
    <location>
        <begin position="53"/>
        <end position="63"/>
    </location>
</feature>
<feature type="region of interest" description="Disordered" evidence="1">
    <location>
        <begin position="414"/>
        <end position="461"/>
    </location>
</feature>
<accession>A0A843V057</accession>
<feature type="region of interest" description="Disordered" evidence="1">
    <location>
        <begin position="169"/>
        <end position="208"/>
    </location>
</feature>
<feature type="compositionally biased region" description="Acidic residues" evidence="1">
    <location>
        <begin position="422"/>
        <end position="442"/>
    </location>
</feature>
<feature type="region of interest" description="Disordered" evidence="1">
    <location>
        <begin position="29"/>
        <end position="73"/>
    </location>
</feature>
<dbReference type="OrthoDB" id="848707at2759"/>
<proteinExistence type="predicted"/>
<keyword evidence="3" id="KW-1185">Reference proteome</keyword>
<name>A0A843V057_COLES</name>
<evidence type="ECO:0000313" key="2">
    <source>
        <dbReference type="EMBL" id="MQL87184.1"/>
    </source>
</evidence>
<dbReference type="Proteomes" id="UP000652761">
    <property type="component" value="Unassembled WGS sequence"/>
</dbReference>
<protein>
    <submittedName>
        <fullName evidence="2">Uncharacterized protein</fullName>
    </submittedName>
</protein>
<evidence type="ECO:0000313" key="3">
    <source>
        <dbReference type="Proteomes" id="UP000652761"/>
    </source>
</evidence>
<comment type="caution">
    <text evidence="2">The sequence shown here is derived from an EMBL/GenBank/DDBJ whole genome shotgun (WGS) entry which is preliminary data.</text>
</comment>
<feature type="compositionally biased region" description="Acidic residues" evidence="1">
    <location>
        <begin position="30"/>
        <end position="47"/>
    </location>
</feature>
<evidence type="ECO:0000256" key="1">
    <source>
        <dbReference type="SAM" id="MobiDB-lite"/>
    </source>
</evidence>
<organism evidence="2 3">
    <name type="scientific">Colocasia esculenta</name>
    <name type="common">Wild taro</name>
    <name type="synonym">Arum esculentum</name>
    <dbReference type="NCBI Taxonomy" id="4460"/>
    <lineage>
        <taxon>Eukaryota</taxon>
        <taxon>Viridiplantae</taxon>
        <taxon>Streptophyta</taxon>
        <taxon>Embryophyta</taxon>
        <taxon>Tracheophyta</taxon>
        <taxon>Spermatophyta</taxon>
        <taxon>Magnoliopsida</taxon>
        <taxon>Liliopsida</taxon>
        <taxon>Araceae</taxon>
        <taxon>Aroideae</taxon>
        <taxon>Colocasieae</taxon>
        <taxon>Colocasia</taxon>
    </lineage>
</organism>
<sequence length="533" mass="59601">MRGECPELKKKLKKKKFTFKKAKAMLATLSDEDEDENSQATSGDDEVQYLMARSDDSNEDRKPASKGKLTRQQKDPLKRSVGALLDVADLLLICLNHPLVIFEVYPLKRSVGALLDVADLLLICLNHPLVIFEVCIVGRQRITPSPLRFLPPYIFFLSPVTIHFKIQPQMAPPARKMASRRRPRSPEDGQGSRAPTEPERSTGKTVCQSSSSLRTFTYSKLQPLFDVQSWSPFCYNHKRVKGTSYRISLNLFSVALQIPNTGVDIISHHHTPEEYHTLITLQSYDPTDHKQLNANSFPLLHRLIHHIFTTIIVPKDGSHELVTSIHKSLLHKFLNCEPINLPLLMVSILRICLRSSKRSMPYACQLTSLFLFLDIHIPKEEMTALKSRSSYDLTAAQRMDYKMVDGIMTRDLKGKGQATVEGDGEDEEGANEDEAEDQEAEDSQSKPIDGPGDGDSIAAGDTVTEPSIRDLIAQLQIQMSTGFAKLNDRLDTVDTSLEALADSQVQLQLRLTRLSTHVQENSQAPAPPGPDDA</sequence>
<gene>
    <name evidence="2" type="ORF">Taro_019728</name>
</gene>
<dbReference type="EMBL" id="NMUH01000959">
    <property type="protein sequence ID" value="MQL87184.1"/>
    <property type="molecule type" value="Genomic_DNA"/>
</dbReference>
<reference evidence="2" key="1">
    <citation type="submission" date="2017-07" db="EMBL/GenBank/DDBJ databases">
        <title>Taro Niue Genome Assembly and Annotation.</title>
        <authorList>
            <person name="Atibalentja N."/>
            <person name="Keating K."/>
            <person name="Fields C.J."/>
        </authorList>
    </citation>
    <scope>NUCLEOTIDE SEQUENCE</scope>
    <source>
        <strain evidence="2">Niue_2</strain>
        <tissue evidence="2">Leaf</tissue>
    </source>
</reference>